<evidence type="ECO:0000313" key="2">
    <source>
        <dbReference type="EMBL" id="UGS34860.1"/>
    </source>
</evidence>
<organism evidence="2 3">
    <name type="scientific">Capillimicrobium parvum</name>
    <dbReference type="NCBI Taxonomy" id="2884022"/>
    <lineage>
        <taxon>Bacteria</taxon>
        <taxon>Bacillati</taxon>
        <taxon>Actinomycetota</taxon>
        <taxon>Thermoleophilia</taxon>
        <taxon>Solirubrobacterales</taxon>
        <taxon>Capillimicrobiaceae</taxon>
        <taxon>Capillimicrobium</taxon>
    </lineage>
</organism>
<dbReference type="AlphaFoldDB" id="A0A9E7BZ23"/>
<dbReference type="InterPro" id="IPR037171">
    <property type="entry name" value="NagB/RpiA_transferase-like"/>
</dbReference>
<name>A0A9E7BZ23_9ACTN</name>
<gene>
    <name evidence="2" type="ORF">DSM104329_01242</name>
</gene>
<evidence type="ECO:0000256" key="1">
    <source>
        <dbReference type="ARBA" id="ARBA00007047"/>
    </source>
</evidence>
<dbReference type="Gene3D" id="3.40.1080.10">
    <property type="entry name" value="Glutaconate Coenzyme A-transferase"/>
    <property type="match status" value="1"/>
</dbReference>
<dbReference type="GO" id="GO:0008410">
    <property type="term" value="F:CoA-transferase activity"/>
    <property type="evidence" value="ECO:0007669"/>
    <property type="project" value="InterPro"/>
</dbReference>
<sequence length="299" mass="31636">MAANKVVPLAELPSLVPPGASVGLGGAWMANHPMAAVRQLIRDRIGDLHVIGSLSSIDVDQLIAAGLVRELTFSMVSLEAYGLAPHFRRAVQDGTLRINEVSGVAMNVALDAGARNLPFLPMRDIGASELPEVTPGAYAEIECPFTGERLLGIRALNPDVALVHVLRADAAGNAQVEGPMGCDPELARAARRLVVTCEELVDTETIAANPASTHIPGFIVDAVIEAPFGAHPTTHVPRYGLDAWAVMAYADACGEGRGAEVLAELASETEEGYRERALDEDRRVVLETVAREAPTLETA</sequence>
<accession>A0A9E7BZ23</accession>
<dbReference type="RefSeq" id="WP_259314526.1">
    <property type="nucleotide sequence ID" value="NZ_CP087164.1"/>
</dbReference>
<dbReference type="Gene3D" id="3.30.30.40">
    <property type="match status" value="1"/>
</dbReference>
<protein>
    <recommendedName>
        <fullName evidence="4">CoA transferase subunit A</fullName>
    </recommendedName>
</protein>
<dbReference type="Proteomes" id="UP001162834">
    <property type="component" value="Chromosome"/>
</dbReference>
<keyword evidence="3" id="KW-1185">Reference proteome</keyword>
<dbReference type="SUPFAM" id="SSF100950">
    <property type="entry name" value="NagB/RpiA/CoA transferase-like"/>
    <property type="match status" value="1"/>
</dbReference>
<comment type="similarity">
    <text evidence="1">Belongs to the 3-oxoacid CoA-transferase subunit B family.</text>
</comment>
<reference evidence="2" key="1">
    <citation type="journal article" date="2022" name="Int. J. Syst. Evol. Microbiol.">
        <title>Pseudomonas aegrilactucae sp. nov. and Pseudomonas morbosilactucae sp. nov., pathogens causing bacterial rot of lettuce in Japan.</title>
        <authorList>
            <person name="Sawada H."/>
            <person name="Fujikawa T."/>
            <person name="Satou M."/>
        </authorList>
    </citation>
    <scope>NUCLEOTIDE SEQUENCE</scope>
    <source>
        <strain evidence="2">0166_1</strain>
    </source>
</reference>
<evidence type="ECO:0008006" key="4">
    <source>
        <dbReference type="Google" id="ProtNLM"/>
    </source>
</evidence>
<dbReference type="InterPro" id="IPR004165">
    <property type="entry name" value="CoA_trans_fam_I"/>
</dbReference>
<dbReference type="Pfam" id="PF01144">
    <property type="entry name" value="CoA_trans"/>
    <property type="match status" value="1"/>
</dbReference>
<dbReference type="PANTHER" id="PTHR43293:SF3">
    <property type="entry name" value="CHOLESTEROL RING-CLEAVING HYDROLASE IPDB SUBUNIT"/>
    <property type="match status" value="1"/>
</dbReference>
<evidence type="ECO:0000313" key="3">
    <source>
        <dbReference type="Proteomes" id="UP001162834"/>
    </source>
</evidence>
<dbReference type="SMART" id="SM00882">
    <property type="entry name" value="CoA_trans"/>
    <property type="match status" value="1"/>
</dbReference>
<dbReference type="KEGG" id="sbae:DSM104329_01242"/>
<dbReference type="EMBL" id="CP087164">
    <property type="protein sequence ID" value="UGS34860.1"/>
    <property type="molecule type" value="Genomic_DNA"/>
</dbReference>
<dbReference type="PANTHER" id="PTHR43293">
    <property type="entry name" value="ACETATE COA-TRANSFERASE YDIF"/>
    <property type="match status" value="1"/>
</dbReference>
<proteinExistence type="inferred from homology"/>